<feature type="compositionally biased region" description="Basic and acidic residues" evidence="1">
    <location>
        <begin position="1"/>
        <end position="11"/>
    </location>
</feature>
<dbReference type="AlphaFoldDB" id="A0AAV1S109"/>
<comment type="caution">
    <text evidence="2">The sequence shown here is derived from an EMBL/GenBank/DDBJ whole genome shotgun (WGS) entry which is preliminary data.</text>
</comment>
<evidence type="ECO:0000313" key="3">
    <source>
        <dbReference type="Proteomes" id="UP001314170"/>
    </source>
</evidence>
<evidence type="ECO:0000313" key="2">
    <source>
        <dbReference type="EMBL" id="CAK7343724.1"/>
    </source>
</evidence>
<feature type="region of interest" description="Disordered" evidence="1">
    <location>
        <begin position="1"/>
        <end position="46"/>
    </location>
</feature>
<reference evidence="2 3" key="1">
    <citation type="submission" date="2024-01" db="EMBL/GenBank/DDBJ databases">
        <authorList>
            <person name="Waweru B."/>
        </authorList>
    </citation>
    <scope>NUCLEOTIDE SEQUENCE [LARGE SCALE GENOMIC DNA]</scope>
</reference>
<feature type="compositionally biased region" description="Polar residues" evidence="1">
    <location>
        <begin position="12"/>
        <end position="28"/>
    </location>
</feature>
<organism evidence="2 3">
    <name type="scientific">Dovyalis caffra</name>
    <dbReference type="NCBI Taxonomy" id="77055"/>
    <lineage>
        <taxon>Eukaryota</taxon>
        <taxon>Viridiplantae</taxon>
        <taxon>Streptophyta</taxon>
        <taxon>Embryophyta</taxon>
        <taxon>Tracheophyta</taxon>
        <taxon>Spermatophyta</taxon>
        <taxon>Magnoliopsida</taxon>
        <taxon>eudicotyledons</taxon>
        <taxon>Gunneridae</taxon>
        <taxon>Pentapetalae</taxon>
        <taxon>rosids</taxon>
        <taxon>fabids</taxon>
        <taxon>Malpighiales</taxon>
        <taxon>Salicaceae</taxon>
        <taxon>Flacourtieae</taxon>
        <taxon>Dovyalis</taxon>
    </lineage>
</organism>
<protein>
    <submittedName>
        <fullName evidence="2">Uncharacterized protein</fullName>
    </submittedName>
</protein>
<dbReference type="EMBL" id="CAWUPB010001160">
    <property type="protein sequence ID" value="CAK7343724.1"/>
    <property type="molecule type" value="Genomic_DNA"/>
</dbReference>
<evidence type="ECO:0000256" key="1">
    <source>
        <dbReference type="SAM" id="MobiDB-lite"/>
    </source>
</evidence>
<sequence length="65" mass="7350">MNQEESRENKNKLLTNTTPAPSACNSKTQTRRRNKPSLHDNILNGSNFDQPINTLIALLRGFIAR</sequence>
<proteinExistence type="predicted"/>
<name>A0AAV1S109_9ROSI</name>
<gene>
    <name evidence="2" type="ORF">DCAF_LOCUS17459</name>
</gene>
<keyword evidence="3" id="KW-1185">Reference proteome</keyword>
<accession>A0AAV1S109</accession>
<dbReference type="Proteomes" id="UP001314170">
    <property type="component" value="Unassembled WGS sequence"/>
</dbReference>